<dbReference type="EMBL" id="CP001219">
    <property type="protein sequence ID" value="ACK80277.1"/>
    <property type="molecule type" value="Genomic_DNA"/>
</dbReference>
<proteinExistence type="predicted"/>
<sequence>MRSQPHPWRHTKRRFPAFGRPSSYPRVWRHTAHTAVASLTLVLSNRATGGILGSVLFFCQYKLPSRAPGGTQPPRGVLPGGLLLSRAWRHAIRFFSGIATFFPTALWRHTFTVSMARTMKTSQPHTWRHTTGGWRPPKLLSRAPGGTPLAHPLPGPLRLLSRACGGILRSQGICNLRDLLSRACGGIPLIILVDRDISLLSRACGGIPQTHSSNSLISKGNTERDLTDLRFFSGR</sequence>
<dbReference type="HOGENOM" id="CLU_1178206_0_0_6"/>
<dbReference type="AlphaFoldDB" id="B7J7L1"/>
<name>B7J7L1_ACIF2</name>
<dbReference type="Proteomes" id="UP000001362">
    <property type="component" value="Chromosome"/>
</dbReference>
<organism evidence="1 2">
    <name type="scientific">Acidithiobacillus ferrooxidans (strain ATCC 23270 / DSM 14882 / CIP 104768 / NCIMB 8455)</name>
    <name type="common">Ferrobacillus ferrooxidans (strain ATCC 23270)</name>
    <dbReference type="NCBI Taxonomy" id="243159"/>
    <lineage>
        <taxon>Bacteria</taxon>
        <taxon>Pseudomonadati</taxon>
        <taxon>Pseudomonadota</taxon>
        <taxon>Acidithiobacillia</taxon>
        <taxon>Acidithiobacillales</taxon>
        <taxon>Acidithiobacillaceae</taxon>
        <taxon>Acidithiobacillus</taxon>
    </lineage>
</organism>
<protein>
    <submittedName>
        <fullName evidence="1">Uncharacterized protein</fullName>
    </submittedName>
</protein>
<keyword evidence="2" id="KW-1185">Reference proteome</keyword>
<dbReference type="STRING" id="243159.AFE_1036"/>
<evidence type="ECO:0000313" key="1">
    <source>
        <dbReference type="EMBL" id="ACK80277.1"/>
    </source>
</evidence>
<reference evidence="1 2" key="1">
    <citation type="journal article" date="2008" name="BMC Genomics">
        <title>Acidithiobacillus ferrooxidans metabolism: from genome sequence to industrial applications.</title>
        <authorList>
            <person name="Valdes J."/>
            <person name="Pedroso I."/>
            <person name="Quatrini R."/>
            <person name="Dodson R.J."/>
            <person name="Tettelin H."/>
            <person name="Blake R.II."/>
            <person name="Eisen J.A."/>
            <person name="Holmes D.S."/>
        </authorList>
    </citation>
    <scope>NUCLEOTIDE SEQUENCE [LARGE SCALE GENOMIC DNA]</scope>
    <source>
        <strain evidence="2">ATCC 23270 / DSM 14882 / CIP 104768 / NCIMB 8455</strain>
    </source>
</reference>
<gene>
    <name evidence="1" type="ordered locus">AFE_1036</name>
</gene>
<dbReference type="KEGG" id="afr:AFE_1036"/>
<evidence type="ECO:0000313" key="2">
    <source>
        <dbReference type="Proteomes" id="UP000001362"/>
    </source>
</evidence>
<accession>B7J7L1</accession>
<dbReference type="PaxDb" id="243159-AFE_1036"/>